<dbReference type="Proteomes" id="UP000003786">
    <property type="component" value="Chromosome 2"/>
</dbReference>
<dbReference type="eggNOG" id="ENOG502TMXA">
    <property type="taxonomic scope" value="Eukaryota"/>
</dbReference>
<organism evidence="1 2">
    <name type="scientific">Theileria orientalis strain Shintoku</name>
    <dbReference type="NCBI Taxonomy" id="869250"/>
    <lineage>
        <taxon>Eukaryota</taxon>
        <taxon>Sar</taxon>
        <taxon>Alveolata</taxon>
        <taxon>Apicomplexa</taxon>
        <taxon>Aconoidasida</taxon>
        <taxon>Piroplasmida</taxon>
        <taxon>Theileriidae</taxon>
        <taxon>Theileria</taxon>
    </lineage>
</organism>
<keyword evidence="2" id="KW-1185">Reference proteome</keyword>
<dbReference type="GeneID" id="20714272"/>
<evidence type="ECO:0000313" key="2">
    <source>
        <dbReference type="Proteomes" id="UP000003786"/>
    </source>
</evidence>
<sequence length="372" mass="43420">MNFLKLTRVNLSRLYNSRFKTKIGFFSPSKTFNETRTDYSKLTIQNHIDASGKLSKSNVMNYGIFVPNEGVKLDVLHQSLSHIFNKWPNYKVCIYANGYRANQVLKSSKIKGGKILLLSDGMVTKIPNIDLIVHYDLPNTLEIFVKRLVARKVNLFFYGNTGKLYMAQLQNYFNVVVHEWQMPSNQSVVDAFLNQIEEHLKSKLEESVEKRESSLDKKCNVKHYDQRIIDTLTRKEGNELVNKSDEKSVLASLLYMIHYKHKSVKKKQYLVYDPKFKVFKSRESVMKYLNENGVVYNSVNICKNGYVIESLNEVSLSGLTPVVKYKKFTSHMNKVKRLIKRSYLSSPITRRKYFKKLVKEHERKIINKLKSI</sequence>
<gene>
    <name evidence="1" type="ORF">TOT_020000090</name>
</gene>
<dbReference type="OrthoDB" id="366133at2759"/>
<name>J4DNZ5_THEOR</name>
<dbReference type="VEuPathDB" id="PiroplasmaDB:TOT_020000090"/>
<accession>J4DNZ5</accession>
<evidence type="ECO:0000313" key="1">
    <source>
        <dbReference type="EMBL" id="BAM39819.1"/>
    </source>
</evidence>
<dbReference type="RefSeq" id="XP_009690120.1">
    <property type="nucleotide sequence ID" value="XM_009691825.1"/>
</dbReference>
<dbReference type="EMBL" id="AP011947">
    <property type="protein sequence ID" value="BAM39819.1"/>
    <property type="molecule type" value="Genomic_DNA"/>
</dbReference>
<dbReference type="KEGG" id="tot:TOT_020000090"/>
<protein>
    <submittedName>
        <fullName evidence="1">Uncharacterized protein</fullName>
    </submittedName>
</protein>
<reference evidence="1 2" key="1">
    <citation type="journal article" date="2012" name="MBio">
        <title>Comparative genome analysis of three eukaryotic parasites with differing abilities to transform leukocytes reveals key mediators of Theileria-induced leukocyte transformation.</title>
        <authorList>
            <person name="Hayashida K."/>
            <person name="Hara Y."/>
            <person name="Abe T."/>
            <person name="Yamasaki C."/>
            <person name="Toyoda A."/>
            <person name="Kosuge T."/>
            <person name="Suzuki Y."/>
            <person name="Sato Y."/>
            <person name="Kawashima S."/>
            <person name="Katayama T."/>
            <person name="Wakaguri H."/>
            <person name="Inoue N."/>
            <person name="Homma K."/>
            <person name="Tada-Umezaki M."/>
            <person name="Yagi Y."/>
            <person name="Fujii Y."/>
            <person name="Habara T."/>
            <person name="Kanehisa M."/>
            <person name="Watanabe H."/>
            <person name="Ito K."/>
            <person name="Gojobori T."/>
            <person name="Sugawara H."/>
            <person name="Imanishi T."/>
            <person name="Weir W."/>
            <person name="Gardner M."/>
            <person name="Pain A."/>
            <person name="Shiels B."/>
            <person name="Hattori M."/>
            <person name="Nene V."/>
            <person name="Sugimoto C."/>
        </authorList>
    </citation>
    <scope>NUCLEOTIDE SEQUENCE [LARGE SCALE GENOMIC DNA]</scope>
    <source>
        <strain evidence="1 2">Shintoku</strain>
    </source>
</reference>
<dbReference type="AlphaFoldDB" id="J4DNZ5"/>
<proteinExistence type="predicted"/>